<evidence type="ECO:0000256" key="7">
    <source>
        <dbReference type="ARBA" id="ARBA00023136"/>
    </source>
</evidence>
<feature type="transmembrane region" description="Helical" evidence="9">
    <location>
        <begin position="6"/>
        <end position="26"/>
    </location>
</feature>
<evidence type="ECO:0000256" key="4">
    <source>
        <dbReference type="ARBA" id="ARBA00022692"/>
    </source>
</evidence>
<dbReference type="InterPro" id="IPR026034">
    <property type="entry name" value="MreD_proteobac"/>
</dbReference>
<evidence type="ECO:0000256" key="6">
    <source>
        <dbReference type="ARBA" id="ARBA00022989"/>
    </source>
</evidence>
<keyword evidence="6 9" id="KW-1133">Transmembrane helix</keyword>
<gene>
    <name evidence="10" type="primary">mreD</name>
    <name evidence="10" type="ORF">M6D89_12890</name>
</gene>
<dbReference type="InterPro" id="IPR007227">
    <property type="entry name" value="Cell_shape_determining_MreD"/>
</dbReference>
<dbReference type="NCBIfam" id="TIGR03426">
    <property type="entry name" value="shape_MreD"/>
    <property type="match status" value="1"/>
</dbReference>
<evidence type="ECO:0000256" key="5">
    <source>
        <dbReference type="ARBA" id="ARBA00022960"/>
    </source>
</evidence>
<comment type="caution">
    <text evidence="10">The sequence shown here is derived from an EMBL/GenBank/DDBJ whole genome shotgun (WGS) entry which is preliminary data.</text>
</comment>
<dbReference type="GO" id="GO:0005886">
    <property type="term" value="C:plasma membrane"/>
    <property type="evidence" value="ECO:0007669"/>
    <property type="project" value="UniProtKB-SubCell"/>
</dbReference>
<feature type="transmembrane region" description="Helical" evidence="9">
    <location>
        <begin position="134"/>
        <end position="155"/>
    </location>
</feature>
<dbReference type="Proteomes" id="UP001139319">
    <property type="component" value="Unassembled WGS sequence"/>
</dbReference>
<dbReference type="PANTHER" id="PTHR37484:SF1">
    <property type="entry name" value="ROD SHAPE-DETERMINING PROTEIN MRED"/>
    <property type="match status" value="1"/>
</dbReference>
<dbReference type="RefSeq" id="WP_253968490.1">
    <property type="nucleotide sequence ID" value="NZ_JAMFTH010000004.1"/>
</dbReference>
<dbReference type="Pfam" id="PF04093">
    <property type="entry name" value="MreD"/>
    <property type="match status" value="1"/>
</dbReference>
<dbReference type="PIRSF" id="PIRSF018472">
    <property type="entry name" value="MreD_proteobac"/>
    <property type="match status" value="1"/>
</dbReference>
<evidence type="ECO:0000256" key="8">
    <source>
        <dbReference type="PIRNR" id="PIRNR018472"/>
    </source>
</evidence>
<dbReference type="AlphaFoldDB" id="A0A9X2HXH1"/>
<keyword evidence="8" id="KW-0997">Cell inner membrane</keyword>
<comment type="similarity">
    <text evidence="2 8">Belongs to the MreD family.</text>
</comment>
<evidence type="ECO:0000313" key="11">
    <source>
        <dbReference type="Proteomes" id="UP001139319"/>
    </source>
</evidence>
<organism evidence="10 11">
    <name type="scientific">Gilvimarinus xylanilyticus</name>
    <dbReference type="NCBI Taxonomy" id="2944139"/>
    <lineage>
        <taxon>Bacteria</taxon>
        <taxon>Pseudomonadati</taxon>
        <taxon>Pseudomonadota</taxon>
        <taxon>Gammaproteobacteria</taxon>
        <taxon>Cellvibrionales</taxon>
        <taxon>Cellvibrionaceae</taxon>
        <taxon>Gilvimarinus</taxon>
    </lineage>
</organism>
<feature type="transmembrane region" description="Helical" evidence="9">
    <location>
        <begin position="74"/>
        <end position="92"/>
    </location>
</feature>
<dbReference type="GO" id="GO:0008360">
    <property type="term" value="P:regulation of cell shape"/>
    <property type="evidence" value="ECO:0007669"/>
    <property type="project" value="UniProtKB-UniRule"/>
</dbReference>
<keyword evidence="4 9" id="KW-0812">Transmembrane</keyword>
<accession>A0A9X2HXH1</accession>
<evidence type="ECO:0000256" key="9">
    <source>
        <dbReference type="SAM" id="Phobius"/>
    </source>
</evidence>
<reference evidence="10" key="2">
    <citation type="submission" date="2023-01" db="EMBL/GenBank/DDBJ databases">
        <title>Gilvimarinus xylanilyticus HB14 isolated from Caulerpa lentillifera aquaculture base in Hainan, China.</title>
        <authorList>
            <person name="Zhang Y.-J."/>
        </authorList>
    </citation>
    <scope>NUCLEOTIDE SEQUENCE</scope>
    <source>
        <strain evidence="10">HB14</strain>
    </source>
</reference>
<protein>
    <recommendedName>
        <fullName evidence="8">Rod shape-determining protein MreD</fullName>
    </recommendedName>
</protein>
<evidence type="ECO:0000256" key="1">
    <source>
        <dbReference type="ARBA" id="ARBA00004651"/>
    </source>
</evidence>
<dbReference type="PANTHER" id="PTHR37484">
    <property type="entry name" value="ROD SHAPE-DETERMINING PROTEIN MRED"/>
    <property type="match status" value="1"/>
</dbReference>
<reference evidence="10" key="1">
    <citation type="submission" date="2022-05" db="EMBL/GenBank/DDBJ databases">
        <authorList>
            <person name="Sun H.-N."/>
        </authorList>
    </citation>
    <scope>NUCLEOTIDE SEQUENCE</scope>
    <source>
        <strain evidence="10">HB14</strain>
    </source>
</reference>
<evidence type="ECO:0000256" key="3">
    <source>
        <dbReference type="ARBA" id="ARBA00022475"/>
    </source>
</evidence>
<name>A0A9X2HXH1_9GAMM</name>
<keyword evidence="3 8" id="KW-1003">Cell membrane</keyword>
<dbReference type="EMBL" id="JAMFTH010000004">
    <property type="protein sequence ID" value="MCP8900198.1"/>
    <property type="molecule type" value="Genomic_DNA"/>
</dbReference>
<feature type="transmembrane region" description="Helical" evidence="9">
    <location>
        <begin position="104"/>
        <end position="122"/>
    </location>
</feature>
<proteinExistence type="inferred from homology"/>
<comment type="function">
    <text evidence="8">Involved in formation of the rod shape of the cell. May also contribute to regulation of formation of penicillin-binding proteins.</text>
</comment>
<evidence type="ECO:0000256" key="2">
    <source>
        <dbReference type="ARBA" id="ARBA00007776"/>
    </source>
</evidence>
<keyword evidence="11" id="KW-1185">Reference proteome</keyword>
<evidence type="ECO:0000313" key="10">
    <source>
        <dbReference type="EMBL" id="MCP8900198.1"/>
    </source>
</evidence>
<feature type="transmembrane region" description="Helical" evidence="9">
    <location>
        <begin position="38"/>
        <end position="62"/>
    </location>
</feature>
<keyword evidence="5 8" id="KW-0133">Cell shape</keyword>
<sequence>MWLDRVAHHTLIFATVLFALLLDIYPLSFEYQTFRPQFVLLVVIYWINILPQSTSMILLLVLGVVQDTVVGTPLGQHGLVLVLVGYLCLRTYRRVRHFARWQVALWVFLLVLLGQCLSYWVQSLQGRELTSLGFMLPALASASLWPLLSMLLDALRRTQRIARQI</sequence>
<comment type="subcellular location">
    <subcellularLocation>
        <location evidence="8">Cell inner membrane</location>
    </subcellularLocation>
    <subcellularLocation>
        <location evidence="1">Cell membrane</location>
        <topology evidence="1">Multi-pass membrane protein</topology>
    </subcellularLocation>
</comment>
<keyword evidence="7 8" id="KW-0472">Membrane</keyword>